<evidence type="ECO:0000313" key="3">
    <source>
        <dbReference type="Proteomes" id="UP000432089"/>
    </source>
</evidence>
<keyword evidence="1" id="KW-0732">Signal</keyword>
<name>A0A7V7TX95_9HYPH</name>
<feature type="signal peptide" evidence="1">
    <location>
        <begin position="1"/>
        <end position="22"/>
    </location>
</feature>
<reference evidence="2 3" key="1">
    <citation type="submission" date="2019-09" db="EMBL/GenBank/DDBJ databases">
        <title>YIM 132180 draft genome.</title>
        <authorList>
            <person name="Zhang K."/>
        </authorList>
    </citation>
    <scope>NUCLEOTIDE SEQUENCE [LARGE SCALE GENOMIC DNA]</scope>
    <source>
        <strain evidence="2 3">YIM 132180</strain>
    </source>
</reference>
<organism evidence="2 3">
    <name type="scientific">Plantimonas leprariae</name>
    <dbReference type="NCBI Taxonomy" id="2615207"/>
    <lineage>
        <taxon>Bacteria</taxon>
        <taxon>Pseudomonadati</taxon>
        <taxon>Pseudomonadota</taxon>
        <taxon>Alphaproteobacteria</taxon>
        <taxon>Hyphomicrobiales</taxon>
        <taxon>Aurantimonadaceae</taxon>
        <taxon>Plantimonas</taxon>
    </lineage>
</organism>
<protein>
    <recommendedName>
        <fullName evidence="4">Cytoplasmic protein</fullName>
    </recommendedName>
</protein>
<proteinExistence type="predicted"/>
<feature type="chain" id="PRO_5031036308" description="Cytoplasmic protein" evidence="1">
    <location>
        <begin position="23"/>
        <end position="149"/>
    </location>
</feature>
<gene>
    <name evidence="2" type="ORF">F6X38_06675</name>
</gene>
<dbReference type="RefSeq" id="WP_150968839.1">
    <property type="nucleotide sequence ID" value="NZ_VZDO01000004.1"/>
</dbReference>
<dbReference type="AlphaFoldDB" id="A0A7V7TX95"/>
<dbReference type="Proteomes" id="UP000432089">
    <property type="component" value="Unassembled WGS sequence"/>
</dbReference>
<keyword evidence="3" id="KW-1185">Reference proteome</keyword>
<evidence type="ECO:0000256" key="1">
    <source>
        <dbReference type="SAM" id="SignalP"/>
    </source>
</evidence>
<evidence type="ECO:0000313" key="2">
    <source>
        <dbReference type="EMBL" id="KAB0680687.1"/>
    </source>
</evidence>
<accession>A0A7V7TX95</accession>
<comment type="caution">
    <text evidence="2">The sequence shown here is derived from an EMBL/GenBank/DDBJ whole genome shotgun (WGS) entry which is preliminary data.</text>
</comment>
<evidence type="ECO:0008006" key="4">
    <source>
        <dbReference type="Google" id="ProtNLM"/>
    </source>
</evidence>
<dbReference type="EMBL" id="VZDO01000004">
    <property type="protein sequence ID" value="KAB0680687.1"/>
    <property type="molecule type" value="Genomic_DNA"/>
</dbReference>
<sequence length="149" mass="16734">MRIVQSLVLAVSVVSAPFAADAADYIESEPPPEAIVKQFTPHCEDPRVLGKVEDQFEYGAVNMLQSDLTVAEFSDLREKAWFPRTDDSSVERRFCQGSVLLSDNQKHTLYYTVSYPLGYASVGWKAESCVLGLDRWLIYGANCSSLRRF</sequence>